<feature type="region of interest" description="Disordered" evidence="1">
    <location>
        <begin position="395"/>
        <end position="483"/>
    </location>
</feature>
<keyword evidence="2" id="KW-0645">Protease</keyword>
<dbReference type="EMBL" id="JABEND010000010">
    <property type="protein sequence ID" value="NNG37070.1"/>
    <property type="molecule type" value="Genomic_DNA"/>
</dbReference>
<dbReference type="Proteomes" id="UP000562984">
    <property type="component" value="Unassembled WGS sequence"/>
</dbReference>
<gene>
    <name evidence="2" type="ORF">HKD39_15410</name>
</gene>
<protein>
    <submittedName>
        <fullName evidence="2">Zinc-dependent metalloprotease</fullName>
    </submittedName>
</protein>
<dbReference type="GO" id="GO:0008237">
    <property type="term" value="F:metallopeptidase activity"/>
    <property type="evidence" value="ECO:0007669"/>
    <property type="project" value="UniProtKB-KW"/>
</dbReference>
<feature type="compositionally biased region" description="Basic and acidic residues" evidence="1">
    <location>
        <begin position="411"/>
        <end position="455"/>
    </location>
</feature>
<dbReference type="InterPro" id="IPR018766">
    <property type="entry name" value="Zinicin_2"/>
</dbReference>
<evidence type="ECO:0000256" key="1">
    <source>
        <dbReference type="SAM" id="MobiDB-lite"/>
    </source>
</evidence>
<dbReference type="InterPro" id="IPR042271">
    <property type="entry name" value="Zinicin_2_N"/>
</dbReference>
<sequence length="483" mass="51638">MFSQLGQMMSQAGASGQAGPVNYEMAEKVALQGLPAMHPASSVDVDKVRDAIRLAEVWLDGVTGFPAGERTVTAWNPRQWVQQTMPTWKLLCTPIAERVSSSWTDALPQELAAQVGPMLGMMQSMGGMTFGTQLGQGLAKLSTEVLTSTDIGIPLGPDGTAALLPTAVAEFGQGLGLDEDQVRLYLALREAAHHRLYAAAPWLRQRVIDLVAAYAAGITVDFSEIENLAGQFDPSNPAAINELLSGQGESAGLLEPKITPGQESTLRNLETLLALVEGWVDTVVTDAVGDRLPGAAALQETMRRRRASGGPAEQAFANLIGLQMRPRRLRAAAQLWKSVADSRDAQARDALWGDPDLLPSSADLDDPEGFLQRDKQFSELLAGLDDVQTIEDLEKLDSASDPGPAQTGADAGEHADKLPDNGERAEHSEPSDERQHGGEGQDNSERQDGDERPDNSEGQDNSGRPDRDEPDQGDQPGGSAPHH</sequence>
<evidence type="ECO:0000313" key="3">
    <source>
        <dbReference type="Proteomes" id="UP000562984"/>
    </source>
</evidence>
<dbReference type="PANTHER" id="PTHR39420">
    <property type="match status" value="1"/>
</dbReference>
<keyword evidence="2" id="KW-0482">Metalloprotease</keyword>
<name>A0A849AF27_9ACTN</name>
<organism evidence="2 3">
    <name type="scientific">Nakamurella aerolata</name>
    <dbReference type="NCBI Taxonomy" id="1656892"/>
    <lineage>
        <taxon>Bacteria</taxon>
        <taxon>Bacillati</taxon>
        <taxon>Actinomycetota</taxon>
        <taxon>Actinomycetes</taxon>
        <taxon>Nakamurellales</taxon>
        <taxon>Nakamurellaceae</taxon>
        <taxon>Nakamurella</taxon>
    </lineage>
</organism>
<dbReference type="SUPFAM" id="SSF55486">
    <property type="entry name" value="Metalloproteases ('zincins'), catalytic domain"/>
    <property type="match status" value="1"/>
</dbReference>
<keyword evidence="2" id="KW-0378">Hydrolase</keyword>
<accession>A0A849AF27</accession>
<dbReference type="NCBIfam" id="TIGR03624">
    <property type="entry name" value="putative hydrolase"/>
    <property type="match status" value="1"/>
</dbReference>
<dbReference type="GO" id="GO:0006508">
    <property type="term" value="P:proteolysis"/>
    <property type="evidence" value="ECO:0007669"/>
    <property type="project" value="UniProtKB-KW"/>
</dbReference>
<dbReference type="Gene3D" id="1.20.150.30">
    <property type="entry name" value="Zincin-like metallopeptidase, N-terminal domain"/>
    <property type="match status" value="1"/>
</dbReference>
<dbReference type="Pfam" id="PF10103">
    <property type="entry name" value="Zincin_2"/>
    <property type="match status" value="1"/>
</dbReference>
<keyword evidence="3" id="KW-1185">Reference proteome</keyword>
<dbReference type="PANTHER" id="PTHR39420:SF2">
    <property type="entry name" value="HYDROLASE"/>
    <property type="match status" value="1"/>
</dbReference>
<proteinExistence type="predicted"/>
<comment type="caution">
    <text evidence="2">The sequence shown here is derived from an EMBL/GenBank/DDBJ whole genome shotgun (WGS) entry which is preliminary data.</text>
</comment>
<evidence type="ECO:0000313" key="2">
    <source>
        <dbReference type="EMBL" id="NNG37070.1"/>
    </source>
</evidence>
<reference evidence="2 3" key="1">
    <citation type="submission" date="2020-05" db="EMBL/GenBank/DDBJ databases">
        <title>Nakamurella sp. DB0629 isolated from air conditioner.</title>
        <authorList>
            <person name="Kim D.H."/>
            <person name="Kim D.-U."/>
        </authorList>
    </citation>
    <scope>NUCLEOTIDE SEQUENCE [LARGE SCALE GENOMIC DNA]</scope>
    <source>
        <strain evidence="2 3">DB0629</strain>
    </source>
</reference>
<dbReference type="AlphaFoldDB" id="A0A849AF27"/>